<keyword evidence="2 6" id="KW-0812">Transmembrane</keyword>
<protein>
    <recommendedName>
        <fullName evidence="7">Rhodopsin domain-containing protein</fullName>
    </recommendedName>
</protein>
<feature type="transmembrane region" description="Helical" evidence="6">
    <location>
        <begin position="174"/>
        <end position="196"/>
    </location>
</feature>
<evidence type="ECO:0000313" key="8">
    <source>
        <dbReference type="EMBL" id="KAF2239956.1"/>
    </source>
</evidence>
<dbReference type="InterPro" id="IPR052337">
    <property type="entry name" value="SAT4-like"/>
</dbReference>
<evidence type="ECO:0000256" key="6">
    <source>
        <dbReference type="SAM" id="Phobius"/>
    </source>
</evidence>
<dbReference type="OrthoDB" id="5393606at2759"/>
<feature type="transmembrane region" description="Helical" evidence="6">
    <location>
        <begin position="6"/>
        <end position="31"/>
    </location>
</feature>
<keyword evidence="9" id="KW-1185">Reference proteome</keyword>
<dbReference type="GO" id="GO:0016020">
    <property type="term" value="C:membrane"/>
    <property type="evidence" value="ECO:0007669"/>
    <property type="project" value="UniProtKB-SubCell"/>
</dbReference>
<feature type="transmembrane region" description="Helical" evidence="6">
    <location>
        <begin position="43"/>
        <end position="65"/>
    </location>
</feature>
<feature type="transmembrane region" description="Helical" evidence="6">
    <location>
        <begin position="208"/>
        <end position="227"/>
    </location>
</feature>
<feature type="domain" description="Rhodopsin" evidence="7">
    <location>
        <begin position="27"/>
        <end position="274"/>
    </location>
</feature>
<dbReference type="EMBL" id="ML991771">
    <property type="protein sequence ID" value="KAF2239956.1"/>
    <property type="molecule type" value="Genomic_DNA"/>
</dbReference>
<comment type="subcellular location">
    <subcellularLocation>
        <location evidence="1">Membrane</location>
        <topology evidence="1">Multi-pass membrane protein</topology>
    </subcellularLocation>
</comment>
<feature type="transmembrane region" description="Helical" evidence="6">
    <location>
        <begin position="85"/>
        <end position="109"/>
    </location>
</feature>
<evidence type="ECO:0000256" key="1">
    <source>
        <dbReference type="ARBA" id="ARBA00004141"/>
    </source>
</evidence>
<dbReference type="Pfam" id="PF20684">
    <property type="entry name" value="Fung_rhodopsin"/>
    <property type="match status" value="1"/>
</dbReference>
<dbReference type="InterPro" id="IPR049326">
    <property type="entry name" value="Rhodopsin_dom_fungi"/>
</dbReference>
<comment type="similarity">
    <text evidence="5">Belongs to the SAT4 family.</text>
</comment>
<reference evidence="8" key="1">
    <citation type="journal article" date="2020" name="Stud. Mycol.">
        <title>101 Dothideomycetes genomes: a test case for predicting lifestyles and emergence of pathogens.</title>
        <authorList>
            <person name="Haridas S."/>
            <person name="Albert R."/>
            <person name="Binder M."/>
            <person name="Bloem J."/>
            <person name="Labutti K."/>
            <person name="Salamov A."/>
            <person name="Andreopoulos B."/>
            <person name="Baker S."/>
            <person name="Barry K."/>
            <person name="Bills G."/>
            <person name="Bluhm B."/>
            <person name="Cannon C."/>
            <person name="Castanera R."/>
            <person name="Culley D."/>
            <person name="Daum C."/>
            <person name="Ezra D."/>
            <person name="Gonzalez J."/>
            <person name="Henrissat B."/>
            <person name="Kuo A."/>
            <person name="Liang C."/>
            <person name="Lipzen A."/>
            <person name="Lutzoni F."/>
            <person name="Magnuson J."/>
            <person name="Mondo S."/>
            <person name="Nolan M."/>
            <person name="Ohm R."/>
            <person name="Pangilinan J."/>
            <person name="Park H.-J."/>
            <person name="Ramirez L."/>
            <person name="Alfaro M."/>
            <person name="Sun H."/>
            <person name="Tritt A."/>
            <person name="Yoshinaga Y."/>
            <person name="Zwiers L.-H."/>
            <person name="Turgeon B."/>
            <person name="Goodwin S."/>
            <person name="Spatafora J."/>
            <person name="Crous P."/>
            <person name="Grigoriev I."/>
        </authorList>
    </citation>
    <scope>NUCLEOTIDE SEQUENCE</scope>
    <source>
        <strain evidence="8">Tuck. ex Michener</strain>
    </source>
</reference>
<organism evidence="8 9">
    <name type="scientific">Viridothelium virens</name>
    <name type="common">Speckled blister lichen</name>
    <name type="synonym">Trypethelium virens</name>
    <dbReference type="NCBI Taxonomy" id="1048519"/>
    <lineage>
        <taxon>Eukaryota</taxon>
        <taxon>Fungi</taxon>
        <taxon>Dikarya</taxon>
        <taxon>Ascomycota</taxon>
        <taxon>Pezizomycotina</taxon>
        <taxon>Dothideomycetes</taxon>
        <taxon>Dothideomycetes incertae sedis</taxon>
        <taxon>Trypetheliales</taxon>
        <taxon>Trypetheliaceae</taxon>
        <taxon>Viridothelium</taxon>
    </lineage>
</organism>
<gene>
    <name evidence="8" type="ORF">EV356DRAFT_5664</name>
</gene>
<dbReference type="AlphaFoldDB" id="A0A6A6HPC7"/>
<evidence type="ECO:0000256" key="5">
    <source>
        <dbReference type="ARBA" id="ARBA00038359"/>
    </source>
</evidence>
<dbReference type="Proteomes" id="UP000800092">
    <property type="component" value="Unassembled WGS sequence"/>
</dbReference>
<evidence type="ECO:0000313" key="9">
    <source>
        <dbReference type="Proteomes" id="UP000800092"/>
    </source>
</evidence>
<name>A0A6A6HPC7_VIRVR</name>
<feature type="transmembrane region" description="Helical" evidence="6">
    <location>
        <begin position="121"/>
        <end position="139"/>
    </location>
</feature>
<sequence length="372" mass="40974">MFPGNSTNSLVAVCSVLPALALVAISLRFYARHVKRAPYRMDDWIMLPALVLLIVACVLAIYSVRHHDHGSPSPPGDTGFDPSQGMAMALELSMTPALGCTKLGYLLFYRRLFCTHWKHDLFAHVTLAMMVVIICWTLTFEIMASAQCVQHDEGQSAFSGTTFQFCRLNYSYPLSYTITDVITDLLVILVPIPRIWSLKMSHVQKVGVSLVFSLGLLGFAASIARMVNAIYLSKYSTLENANPSVEYLGLSFWGVTESGVTLIAVNLPSVSGLVNFRAFGSNISNARVFRYLGFGGSKNGSNPSQYAMGHNHGVWRPPMSSETDLVFKGSQESHVQSLAIHELEAGRAAPEHLQNPRAILVKQSILQIRDEM</sequence>
<evidence type="ECO:0000256" key="2">
    <source>
        <dbReference type="ARBA" id="ARBA00022692"/>
    </source>
</evidence>
<keyword evidence="3 6" id="KW-1133">Transmembrane helix</keyword>
<dbReference type="PANTHER" id="PTHR33048">
    <property type="entry name" value="PTH11-LIKE INTEGRAL MEMBRANE PROTEIN (AFU_ORTHOLOGUE AFUA_5G11245)"/>
    <property type="match status" value="1"/>
</dbReference>
<evidence type="ECO:0000256" key="4">
    <source>
        <dbReference type="ARBA" id="ARBA00023136"/>
    </source>
</evidence>
<evidence type="ECO:0000259" key="7">
    <source>
        <dbReference type="Pfam" id="PF20684"/>
    </source>
</evidence>
<proteinExistence type="inferred from homology"/>
<dbReference type="PANTHER" id="PTHR33048:SF157">
    <property type="entry name" value="INTEGRAL MEMBRANE PROTEIN"/>
    <property type="match status" value="1"/>
</dbReference>
<keyword evidence="4 6" id="KW-0472">Membrane</keyword>
<evidence type="ECO:0000256" key="3">
    <source>
        <dbReference type="ARBA" id="ARBA00022989"/>
    </source>
</evidence>
<accession>A0A6A6HPC7</accession>
<feature type="transmembrane region" description="Helical" evidence="6">
    <location>
        <begin position="247"/>
        <end position="267"/>
    </location>
</feature>